<organism evidence="12">
    <name type="scientific">Dictyocaulus viviparus</name>
    <name type="common">Bovine lungworm</name>
    <dbReference type="NCBI Taxonomy" id="29172"/>
    <lineage>
        <taxon>Eukaryota</taxon>
        <taxon>Metazoa</taxon>
        <taxon>Ecdysozoa</taxon>
        <taxon>Nematoda</taxon>
        <taxon>Chromadorea</taxon>
        <taxon>Rhabditida</taxon>
        <taxon>Rhabditina</taxon>
        <taxon>Rhabditomorpha</taxon>
        <taxon>Strongyloidea</taxon>
        <taxon>Metastrongylidae</taxon>
        <taxon>Dictyocaulus</taxon>
    </lineage>
</organism>
<dbReference type="PROSITE" id="PS00640">
    <property type="entry name" value="THIOL_PROTEASE_ASN"/>
    <property type="match status" value="1"/>
</dbReference>
<evidence type="ECO:0000256" key="2">
    <source>
        <dbReference type="ARBA" id="ARBA00022670"/>
    </source>
</evidence>
<dbReference type="InterPro" id="IPR013128">
    <property type="entry name" value="Peptidase_C1A"/>
</dbReference>
<dbReference type="SMART" id="SM00848">
    <property type="entry name" value="Inhibitor_I29"/>
    <property type="match status" value="1"/>
</dbReference>
<dbReference type="MEROPS" id="C01.166"/>
<sequence length="459" mass="53410">MIFWSLLLIPQLFAGTLKEEANPSAQLYQELAQKAVHKYNEKSNDLYMWDIFSIDNVHQQIHNGIHYHMKLTLVETTCPKSVNQLSLNNCKHTDRLKKCTAEGEHHAWENYENIEVHHCTEPYQRTKRMLKTVLSPIQHKEFLHYIKPKDYVAWNQFVDFMGRHEKVYNSKHDTLKRFRVFKRNLKAIRSWQEKEEGTAVYGITQFSDLTPEEFKKIYLPYIWDEPIVPNRMVDLTAEGVHLNETLPESFDWRDHGAVTDVKNQGFCGSCWAFSTTGNIEGQWFLAKKKLVSLSEQELVDCDKVDDGCEGGLPSQAYKEIMRMGGLETESAYPYDGRGEECHINRTEFAVYINDSVELPHDEESMKAWLVKKGPISIGINANPLQFYRHGISHPWKFFCEPYMLNHGVLLVGYGSEKNKPYWIIKNSWGPKWGENGYYRLYRGKNVCGVHEMPTSAVVL</sequence>
<dbReference type="GO" id="GO:0004869">
    <property type="term" value="F:cysteine-type endopeptidase inhibitor activity"/>
    <property type="evidence" value="ECO:0007669"/>
    <property type="project" value="InterPro"/>
</dbReference>
<evidence type="ECO:0000256" key="1">
    <source>
        <dbReference type="ARBA" id="ARBA00008455"/>
    </source>
</evidence>
<dbReference type="Pfam" id="PF00112">
    <property type="entry name" value="Peptidase_C1"/>
    <property type="match status" value="1"/>
</dbReference>
<dbReference type="Gene3D" id="3.10.450.10">
    <property type="match status" value="1"/>
</dbReference>
<protein>
    <submittedName>
        <fullName evidence="12">Cathepsin F1</fullName>
    </submittedName>
</protein>
<gene>
    <name evidence="12" type="primary">cpf-1</name>
</gene>
<dbReference type="CDD" id="cd00042">
    <property type="entry name" value="CY"/>
    <property type="match status" value="1"/>
</dbReference>
<dbReference type="PROSITE" id="PS00139">
    <property type="entry name" value="THIOL_PROTEASE_CYS"/>
    <property type="match status" value="1"/>
</dbReference>
<dbReference type="SUPFAM" id="SSF54001">
    <property type="entry name" value="Cysteine proteinases"/>
    <property type="match status" value="1"/>
</dbReference>
<dbReference type="InterPro" id="IPR039417">
    <property type="entry name" value="Peptidase_C1A_papain-like"/>
</dbReference>
<feature type="domain" description="Peptidase C1A papain C-terminal" evidence="10">
    <location>
        <begin position="246"/>
        <end position="457"/>
    </location>
</feature>
<dbReference type="InterPro" id="IPR000169">
    <property type="entry name" value="Pept_cys_AS"/>
</dbReference>
<keyword evidence="4" id="KW-0378">Hydrolase</keyword>
<dbReference type="FunFam" id="3.90.70.10:FF:000130">
    <property type="entry name" value="Cysteine proteinase 1"/>
    <property type="match status" value="1"/>
</dbReference>
<dbReference type="InterPro" id="IPR000010">
    <property type="entry name" value="Cystatin_dom"/>
</dbReference>
<dbReference type="Gene3D" id="1.10.287.2250">
    <property type="match status" value="1"/>
</dbReference>
<dbReference type="Pfam" id="PF08246">
    <property type="entry name" value="Inhibitor_I29"/>
    <property type="match status" value="1"/>
</dbReference>
<accession>I6R474</accession>
<dbReference type="Gene3D" id="3.90.70.10">
    <property type="entry name" value="Cysteine proteinases"/>
    <property type="match status" value="1"/>
</dbReference>
<keyword evidence="5" id="KW-0788">Thiol protease</keyword>
<evidence type="ECO:0000256" key="4">
    <source>
        <dbReference type="ARBA" id="ARBA00022801"/>
    </source>
</evidence>
<keyword evidence="2" id="KW-0645">Protease</keyword>
<keyword evidence="7" id="KW-1015">Disulfide bond</keyword>
<dbReference type="InterPro" id="IPR046350">
    <property type="entry name" value="Cystatin_sf"/>
</dbReference>
<comment type="similarity">
    <text evidence="1">Belongs to the peptidase C1 family.</text>
</comment>
<dbReference type="SMART" id="SM00645">
    <property type="entry name" value="Pept_C1"/>
    <property type="match status" value="1"/>
</dbReference>
<evidence type="ECO:0000313" key="12">
    <source>
        <dbReference type="EMBL" id="AFM37363.1"/>
    </source>
</evidence>
<feature type="domain" description="Cathepsin propeptide inhibitor" evidence="11">
    <location>
        <begin position="157"/>
        <end position="214"/>
    </location>
</feature>
<proteinExistence type="evidence at transcript level"/>
<keyword evidence="3" id="KW-0732">Signal</keyword>
<dbReference type="Pfam" id="PF00031">
    <property type="entry name" value="Cystatin"/>
    <property type="match status" value="1"/>
</dbReference>
<dbReference type="PRINTS" id="PR00705">
    <property type="entry name" value="PAPAIN"/>
</dbReference>
<dbReference type="InterPro" id="IPR025660">
    <property type="entry name" value="Pept_his_AS"/>
</dbReference>
<evidence type="ECO:0000259" key="9">
    <source>
        <dbReference type="SMART" id="SM00043"/>
    </source>
</evidence>
<evidence type="ECO:0000256" key="7">
    <source>
        <dbReference type="ARBA" id="ARBA00023157"/>
    </source>
</evidence>
<dbReference type="GO" id="GO:0008234">
    <property type="term" value="F:cysteine-type peptidase activity"/>
    <property type="evidence" value="ECO:0007669"/>
    <property type="project" value="UniProtKB-KW"/>
</dbReference>
<dbReference type="PANTHER" id="PTHR12411">
    <property type="entry name" value="CYSTEINE PROTEASE FAMILY C1-RELATED"/>
    <property type="match status" value="1"/>
</dbReference>
<dbReference type="InterPro" id="IPR038765">
    <property type="entry name" value="Papain-like_cys_pep_sf"/>
</dbReference>
<evidence type="ECO:0000256" key="8">
    <source>
        <dbReference type="ARBA" id="ARBA00023180"/>
    </source>
</evidence>
<evidence type="ECO:0000256" key="5">
    <source>
        <dbReference type="ARBA" id="ARBA00022807"/>
    </source>
</evidence>
<evidence type="ECO:0000256" key="6">
    <source>
        <dbReference type="ARBA" id="ARBA00023145"/>
    </source>
</evidence>
<dbReference type="EMBL" id="JQ828980">
    <property type="protein sequence ID" value="AFM37363.1"/>
    <property type="molecule type" value="mRNA"/>
</dbReference>
<evidence type="ECO:0000256" key="3">
    <source>
        <dbReference type="ARBA" id="ARBA00022729"/>
    </source>
</evidence>
<keyword evidence="8" id="KW-0325">Glycoprotein</keyword>
<dbReference type="PROSITE" id="PS00639">
    <property type="entry name" value="THIOL_PROTEASE_HIS"/>
    <property type="match status" value="1"/>
</dbReference>
<evidence type="ECO:0000259" key="11">
    <source>
        <dbReference type="SMART" id="SM00848"/>
    </source>
</evidence>
<reference evidence="12" key="1">
    <citation type="submission" date="2012-03" db="EMBL/GenBank/DDBJ databases">
        <title>Cysteine proteases of the bovine lungworm Dictyocaulus viviparus.</title>
        <authorList>
            <person name="Strube C."/>
            <person name="Schnieder T."/>
        </authorList>
    </citation>
    <scope>NUCLEOTIDE SEQUENCE</scope>
    <source>
        <strain evidence="12">HannoverDv2000</strain>
    </source>
</reference>
<evidence type="ECO:0000259" key="10">
    <source>
        <dbReference type="SMART" id="SM00645"/>
    </source>
</evidence>
<dbReference type="SMART" id="SM00043">
    <property type="entry name" value="CY"/>
    <property type="match status" value="1"/>
</dbReference>
<keyword evidence="6" id="KW-0865">Zymogen</keyword>
<dbReference type="InterPro" id="IPR025661">
    <property type="entry name" value="Pept_asp_AS"/>
</dbReference>
<dbReference type="SUPFAM" id="SSF54403">
    <property type="entry name" value="Cystatin/monellin"/>
    <property type="match status" value="1"/>
</dbReference>
<dbReference type="InterPro" id="IPR013201">
    <property type="entry name" value="Prot_inhib_I29"/>
</dbReference>
<name>I6R474_DICVI</name>
<dbReference type="InterPro" id="IPR000668">
    <property type="entry name" value="Peptidase_C1A_C"/>
</dbReference>
<feature type="domain" description="Cystatin" evidence="9">
    <location>
        <begin position="12"/>
        <end position="120"/>
    </location>
</feature>
<dbReference type="GO" id="GO:0006508">
    <property type="term" value="P:proteolysis"/>
    <property type="evidence" value="ECO:0007669"/>
    <property type="project" value="UniProtKB-KW"/>
</dbReference>
<dbReference type="AlphaFoldDB" id="I6R474"/>
<dbReference type="CDD" id="cd02248">
    <property type="entry name" value="Peptidase_C1A"/>
    <property type="match status" value="1"/>
</dbReference>